<dbReference type="InterPro" id="IPR036249">
    <property type="entry name" value="Thioredoxin-like_sf"/>
</dbReference>
<dbReference type="RefSeq" id="WP_106739779.1">
    <property type="nucleotide sequence ID" value="NZ_PXYY01000001.1"/>
</dbReference>
<evidence type="ECO:0000313" key="2">
    <source>
        <dbReference type="Proteomes" id="UP000241868"/>
    </source>
</evidence>
<dbReference type="Pfam" id="PF05768">
    <property type="entry name" value="Glrx-like"/>
    <property type="match status" value="1"/>
</dbReference>
<accession>A0A2P7U3F1</accession>
<evidence type="ECO:0000313" key="1">
    <source>
        <dbReference type="EMBL" id="PSJ81509.1"/>
    </source>
</evidence>
<protein>
    <submittedName>
        <fullName evidence="1">Thioredoxin family protein</fullName>
    </submittedName>
</protein>
<dbReference type="OrthoDB" id="8779161at2"/>
<keyword evidence="2" id="KW-1185">Reference proteome</keyword>
<dbReference type="Proteomes" id="UP000241868">
    <property type="component" value="Unassembled WGS sequence"/>
</dbReference>
<sequence>MKLTFMFREYCSLCQKMRDQLQPFQKEFGFELDVVDVDEDLVLEEKYNEWVPVLLHDQQEICHWFLDEDKLVRILKRSHDVEMPSEDSDGI</sequence>
<comment type="caution">
    <text evidence="1">The sequence shown here is derived from an EMBL/GenBank/DDBJ whole genome shotgun (WGS) entry which is preliminary data.</text>
</comment>
<gene>
    <name evidence="1" type="ORF">C7N83_00330</name>
</gene>
<dbReference type="AlphaFoldDB" id="A0A2P7U3F1"/>
<reference evidence="1 2" key="1">
    <citation type="submission" date="2018-03" db="EMBL/GenBank/DDBJ databases">
        <title>Neisseria weixii sp. nov., isolated from the intestinal contents of Tibetan Plateau pika (Ochotona curzoniae) in Yushu, Qinghai Province, China.</title>
        <authorList>
            <person name="Gui Z."/>
        </authorList>
    </citation>
    <scope>NUCLEOTIDE SEQUENCE [LARGE SCALE GENOMIC DNA]</scope>
    <source>
        <strain evidence="1 2">ATCC 51483</strain>
    </source>
</reference>
<name>A0A2P7U3F1_9NEIS</name>
<dbReference type="InterPro" id="IPR008554">
    <property type="entry name" value="Glutaredoxin-like"/>
</dbReference>
<dbReference type="EMBL" id="PXYY01000001">
    <property type="protein sequence ID" value="PSJ81509.1"/>
    <property type="molecule type" value="Genomic_DNA"/>
</dbReference>
<dbReference type="Gene3D" id="3.40.30.10">
    <property type="entry name" value="Glutaredoxin"/>
    <property type="match status" value="1"/>
</dbReference>
<proteinExistence type="predicted"/>
<organism evidence="1 2">
    <name type="scientific">Neisseria iguanae</name>
    <dbReference type="NCBI Taxonomy" id="90242"/>
    <lineage>
        <taxon>Bacteria</taxon>
        <taxon>Pseudomonadati</taxon>
        <taxon>Pseudomonadota</taxon>
        <taxon>Betaproteobacteria</taxon>
        <taxon>Neisseriales</taxon>
        <taxon>Neisseriaceae</taxon>
        <taxon>Neisseria</taxon>
    </lineage>
</organism>
<dbReference type="SUPFAM" id="SSF52833">
    <property type="entry name" value="Thioredoxin-like"/>
    <property type="match status" value="1"/>
</dbReference>